<organism evidence="1 2">
    <name type="scientific">Bordetella trematum</name>
    <dbReference type="NCBI Taxonomy" id="123899"/>
    <lineage>
        <taxon>Bacteria</taxon>
        <taxon>Pseudomonadati</taxon>
        <taxon>Pseudomonadota</taxon>
        <taxon>Betaproteobacteria</taxon>
        <taxon>Burkholderiales</taxon>
        <taxon>Alcaligenaceae</taxon>
        <taxon>Bordetella</taxon>
    </lineage>
</organism>
<proteinExistence type="predicted"/>
<evidence type="ECO:0000313" key="2">
    <source>
        <dbReference type="Proteomes" id="UP000076825"/>
    </source>
</evidence>
<dbReference type="KEGG" id="btrm:SAMEA390648702322"/>
<dbReference type="RefSeq" id="WP_063491984.1">
    <property type="nucleotide sequence ID" value="NZ_CP016340.1"/>
</dbReference>
<sequence>MTLVVAWTRTTQTGRELWLLSDSRLSGGRLWDYGPKIFGIGRSDAVIAFAGDTSWTYPLIAQISSYVESFINLRERVVDVADLCNQILEMLNDSLSFVTDPAHPSMALPECSFVFAGYSARRKDFFLRRIEFQSKSRRFVPTHPKSYGRESIAYVGDVEPVKATVRRMSEILRQRKVERPRLDMAPAAAFFEVLTSGKFRDIGGAPQVTKVYEHMNLRNFGVYWPPNVPEEEQGIFLRGRRLKSSEVLDHPWVYDPTLTKLWWHDFSPDQRRNAAVAKTKALVTTDGAF</sequence>
<dbReference type="GeneID" id="56590410"/>
<name>A0A157NIG5_9BORD</name>
<dbReference type="STRING" id="123899.SAMEA3906487_02322"/>
<dbReference type="EMBL" id="LT546645">
    <property type="protein sequence ID" value="SAI70647.1"/>
    <property type="molecule type" value="Genomic_DNA"/>
</dbReference>
<protein>
    <submittedName>
        <fullName evidence="1">Uncharacterized protein</fullName>
    </submittedName>
</protein>
<accession>A0A157NIG5</accession>
<evidence type="ECO:0000313" key="1">
    <source>
        <dbReference type="EMBL" id="SAI70647.1"/>
    </source>
</evidence>
<dbReference type="AlphaFoldDB" id="A0A157NIG5"/>
<dbReference type="OrthoDB" id="582107at2"/>
<keyword evidence="2" id="KW-1185">Reference proteome</keyword>
<dbReference type="Proteomes" id="UP000076825">
    <property type="component" value="Chromosome 1"/>
</dbReference>
<gene>
    <name evidence="1" type="ORF">SAMEA3906487_02322</name>
</gene>
<dbReference type="PATRIC" id="fig|123899.6.peg.2310"/>
<reference evidence="1 2" key="1">
    <citation type="submission" date="2016-04" db="EMBL/GenBank/DDBJ databases">
        <authorList>
            <consortium name="Pathogen Informatics"/>
        </authorList>
    </citation>
    <scope>NUCLEOTIDE SEQUENCE [LARGE SCALE GENOMIC DNA]</scope>
    <source>
        <strain evidence="1 2">H044680328</strain>
    </source>
</reference>